<dbReference type="PROSITE" id="PS50056">
    <property type="entry name" value="TYR_PHOSPHATASE_2"/>
    <property type="match status" value="1"/>
</dbReference>
<dbReference type="InterPro" id="IPR000340">
    <property type="entry name" value="Dual-sp_phosphatase_cat-dom"/>
</dbReference>
<accession>A0A0K9Q204</accession>
<evidence type="ECO:0000313" key="3">
    <source>
        <dbReference type="Proteomes" id="UP000036987"/>
    </source>
</evidence>
<dbReference type="InterPro" id="IPR035010">
    <property type="entry name" value="PHS1"/>
</dbReference>
<name>A0A0K9Q204_ZOSMR</name>
<dbReference type="Gene3D" id="3.90.190.10">
    <property type="entry name" value="Protein tyrosine phosphatase superfamily"/>
    <property type="match status" value="1"/>
</dbReference>
<evidence type="ECO:0000313" key="2">
    <source>
        <dbReference type="EMBL" id="KMZ74485.1"/>
    </source>
</evidence>
<dbReference type="OrthoDB" id="10252009at2759"/>
<keyword evidence="3" id="KW-1185">Reference proteome</keyword>
<dbReference type="SUPFAM" id="SSF52799">
    <property type="entry name" value="(Phosphotyrosine protein) phosphatases II"/>
    <property type="match status" value="1"/>
</dbReference>
<dbReference type="GO" id="GO:0043622">
    <property type="term" value="P:cortical microtubule organization"/>
    <property type="evidence" value="ECO:0007669"/>
    <property type="project" value="InterPro"/>
</dbReference>
<protein>
    <recommendedName>
        <fullName evidence="1">Tyrosine specific protein phosphatases domain-containing protein</fullName>
    </recommendedName>
</protein>
<evidence type="ECO:0000259" key="1">
    <source>
        <dbReference type="PROSITE" id="PS50056"/>
    </source>
</evidence>
<feature type="domain" description="Tyrosine specific protein phosphatases" evidence="1">
    <location>
        <begin position="1"/>
        <end position="48"/>
    </location>
</feature>
<organism evidence="2 3">
    <name type="scientific">Zostera marina</name>
    <name type="common">Eelgrass</name>
    <dbReference type="NCBI Taxonomy" id="29655"/>
    <lineage>
        <taxon>Eukaryota</taxon>
        <taxon>Viridiplantae</taxon>
        <taxon>Streptophyta</taxon>
        <taxon>Embryophyta</taxon>
        <taxon>Tracheophyta</taxon>
        <taxon>Spermatophyta</taxon>
        <taxon>Magnoliopsida</taxon>
        <taxon>Liliopsida</taxon>
        <taxon>Zosteraceae</taxon>
        <taxon>Zostera</taxon>
    </lineage>
</organism>
<dbReference type="CDD" id="cd14498">
    <property type="entry name" value="DSP"/>
    <property type="match status" value="1"/>
</dbReference>
<dbReference type="InterPro" id="IPR000387">
    <property type="entry name" value="Tyr_Pase_dom"/>
</dbReference>
<dbReference type="InterPro" id="IPR016130">
    <property type="entry name" value="Tyr_Pase_AS"/>
</dbReference>
<proteinExistence type="predicted"/>
<dbReference type="PANTHER" id="PTHR47100">
    <property type="entry name" value="DUAL SPECIFICITY PROTEIN PHOSPHATASE PHS1"/>
    <property type="match status" value="1"/>
</dbReference>
<dbReference type="GO" id="GO:0004721">
    <property type="term" value="F:phosphoprotein phosphatase activity"/>
    <property type="evidence" value="ECO:0007669"/>
    <property type="project" value="InterPro"/>
</dbReference>
<dbReference type="Pfam" id="PF00782">
    <property type="entry name" value="DSPc"/>
    <property type="match status" value="1"/>
</dbReference>
<dbReference type="InterPro" id="IPR029021">
    <property type="entry name" value="Prot-tyrosine_phosphatase-like"/>
</dbReference>
<dbReference type="PANTHER" id="PTHR47100:SF5">
    <property type="entry name" value="DUAL SPECIFICITY PROTEIN PHOSPHATASE PHS1"/>
    <property type="match status" value="1"/>
</dbReference>
<sequence>MKMGNNKNVLVHCFEGKSRSTTVVLAYLILQKKFTLSEAWKLLKKVHPRTQPNNDFGRILLELDKKIHGKISMKWMNVDHLCGKNTGKSLFTGETVDDSKRGMKGKRSVV</sequence>
<dbReference type="STRING" id="29655.A0A0K9Q204"/>
<dbReference type="Proteomes" id="UP000036987">
    <property type="component" value="Unassembled WGS sequence"/>
</dbReference>
<gene>
    <name evidence="2" type="ORF">ZOSMA_127G00030</name>
</gene>
<dbReference type="GO" id="GO:0009737">
    <property type="term" value="P:response to abscisic acid"/>
    <property type="evidence" value="ECO:0007669"/>
    <property type="project" value="InterPro"/>
</dbReference>
<reference evidence="3" key="1">
    <citation type="journal article" date="2016" name="Nature">
        <title>The genome of the seagrass Zostera marina reveals angiosperm adaptation to the sea.</title>
        <authorList>
            <person name="Olsen J.L."/>
            <person name="Rouze P."/>
            <person name="Verhelst B."/>
            <person name="Lin Y.-C."/>
            <person name="Bayer T."/>
            <person name="Collen J."/>
            <person name="Dattolo E."/>
            <person name="De Paoli E."/>
            <person name="Dittami S."/>
            <person name="Maumus F."/>
            <person name="Michel G."/>
            <person name="Kersting A."/>
            <person name="Lauritano C."/>
            <person name="Lohaus R."/>
            <person name="Toepel M."/>
            <person name="Tonon T."/>
            <person name="Vanneste K."/>
            <person name="Amirebrahimi M."/>
            <person name="Brakel J."/>
            <person name="Bostroem C."/>
            <person name="Chovatia M."/>
            <person name="Grimwood J."/>
            <person name="Jenkins J.W."/>
            <person name="Jueterbock A."/>
            <person name="Mraz A."/>
            <person name="Stam W.T."/>
            <person name="Tice H."/>
            <person name="Bornberg-Bauer E."/>
            <person name="Green P.J."/>
            <person name="Pearson G.A."/>
            <person name="Procaccini G."/>
            <person name="Duarte C.M."/>
            <person name="Schmutz J."/>
            <person name="Reusch T.B.H."/>
            <person name="Van de Peer Y."/>
        </authorList>
    </citation>
    <scope>NUCLEOTIDE SEQUENCE [LARGE SCALE GENOMIC DNA]</scope>
    <source>
        <strain evidence="3">cv. Finnish</strain>
    </source>
</reference>
<comment type="caution">
    <text evidence="2">The sequence shown here is derived from an EMBL/GenBank/DDBJ whole genome shotgun (WGS) entry which is preliminary data.</text>
</comment>
<dbReference type="AlphaFoldDB" id="A0A0K9Q204"/>
<dbReference type="PROSITE" id="PS00383">
    <property type="entry name" value="TYR_PHOSPHATASE_1"/>
    <property type="match status" value="1"/>
</dbReference>
<dbReference type="EMBL" id="LFYR01000304">
    <property type="protein sequence ID" value="KMZ74485.1"/>
    <property type="molecule type" value="Genomic_DNA"/>
</dbReference>